<feature type="domain" description="Myb-like" evidence="10">
    <location>
        <begin position="219"/>
        <end position="278"/>
    </location>
</feature>
<sequence length="891" mass="100521">MPAPIVYEGQVHGHGGRLFKDIKFWVAHRVPMRATWIQDIENNGGSIEKLEKNADYLIADHVRKDAPAGSYSWKWIEDSVKSGQLLDPNDYSINLPGTASRPVGSVQQRTTRTAFTREDDILLARYVTKHERNGLAVQGLAIYKILEKKYPHHTYQSWRDRWVKKLQHQPRPEVSDSELSPPPPDDHPAHASAPSPAARRTGSQTPQVTTAPTADPASSRRPTRARFSTDEDELVIQYVKECEKFNKSLSGSIIWKELAEDFPQHSWQSWRERWLKQLKPRLQSREDDGLSRPATPSSVGSRVEQVRNRKSPRKPTLEVVQEGESAPHTKTNTTTRSPVIEKRRRGQQEELIKAEGMGKEHYPEPAISGRRNTSEVAPTDEHESNVAESSRQSGDSGAHQSNEDPPSPSVSSSQALLSEGKEQFYRDLGVFAANDSQRDSPLNLWPTIQGRTFELWDLWNAAISKKVDPVERDWQQIAEDLGYDWIQLPDAPDEIRRCYEANLSAFEEVLEGFEDEDEEDEEDEANTLPAIQPEVFPESSNAPFNSSPPKQPSLKRRFELELPSDHLYPESARKRSRLSRDGEVPSTPDTKNGTSHLRHSISAGVSPSDQKLSGLPKSSRAAHHHNARALLNKEDEHTNDQIHEPPVDDEDALETQPEMTPSQQLHSEFNAENRRRQLNEQTSPTPKRNVKSPFVVDDEDNDSDDDDMVEQITPKPLFGKGPNPLLSQPELLKVKRRSLPASLMASSKSAPAQRKSMPGPSRSPAQKSPSPPAPPRQQTQAEKLADVVDYWTSLGYPRAVARRCLEATTWEPGLAGRLMQMLKDGESMPTNWEGVWSPRDDESLLRIDAADAAGDEKEARKRQRALDRLLDKHGEERITLRRKWLATKAKL</sequence>
<evidence type="ECO:0000259" key="11">
    <source>
        <dbReference type="PROSITE" id="PS50172"/>
    </source>
</evidence>
<evidence type="ECO:0000256" key="3">
    <source>
        <dbReference type="ARBA" id="ARBA00022895"/>
    </source>
</evidence>
<feature type="compositionally biased region" description="Basic and acidic residues" evidence="9">
    <location>
        <begin position="346"/>
        <end position="363"/>
    </location>
</feature>
<dbReference type="InterPro" id="IPR001005">
    <property type="entry name" value="SANT/Myb"/>
</dbReference>
<dbReference type="CDD" id="cd11655">
    <property type="entry name" value="rap1_myb-like"/>
    <property type="match status" value="2"/>
</dbReference>
<keyword evidence="14" id="KW-1185">Reference proteome</keyword>
<feature type="compositionally biased region" description="Basic and acidic residues" evidence="9">
    <location>
        <begin position="631"/>
        <end position="646"/>
    </location>
</feature>
<feature type="compositionally biased region" description="Polar residues" evidence="9">
    <location>
        <begin position="201"/>
        <end position="212"/>
    </location>
</feature>
<dbReference type="PROSITE" id="PS50090">
    <property type="entry name" value="MYB_LIKE"/>
    <property type="match status" value="1"/>
</dbReference>
<comment type="subcellular location">
    <subcellularLocation>
        <location evidence="8">Nucleus</location>
    </subcellularLocation>
    <subcellularLocation>
        <location evidence="8">Chromosome</location>
        <location evidence="8">Telomere</location>
    </subcellularLocation>
</comment>
<evidence type="ECO:0000256" key="9">
    <source>
        <dbReference type="SAM" id="MobiDB-lite"/>
    </source>
</evidence>
<dbReference type="Proteomes" id="UP000829685">
    <property type="component" value="Unassembled WGS sequence"/>
</dbReference>
<feature type="compositionally biased region" description="Polar residues" evidence="9">
    <location>
        <begin position="328"/>
        <end position="337"/>
    </location>
</feature>
<feature type="region of interest" description="Disordered" evidence="9">
    <location>
        <begin position="282"/>
        <end position="415"/>
    </location>
</feature>
<dbReference type="InterPro" id="IPR038104">
    <property type="entry name" value="Rap1_C_sf"/>
</dbReference>
<evidence type="ECO:0000256" key="2">
    <source>
        <dbReference type="ARBA" id="ARBA00022454"/>
    </source>
</evidence>
<dbReference type="PROSITE" id="PS50172">
    <property type="entry name" value="BRCT"/>
    <property type="match status" value="1"/>
</dbReference>
<dbReference type="InterPro" id="IPR021661">
    <property type="entry name" value="Rap1_C"/>
</dbReference>
<gene>
    <name evidence="13" type="ORF">JX265_010576</name>
</gene>
<evidence type="ECO:0000256" key="6">
    <source>
        <dbReference type="ARBA" id="ARBA00023163"/>
    </source>
</evidence>
<evidence type="ECO:0000256" key="4">
    <source>
        <dbReference type="ARBA" id="ARBA00023015"/>
    </source>
</evidence>
<name>A0A9P9WE06_9PEZI</name>
<feature type="domain" description="BRCT" evidence="11">
    <location>
        <begin position="14"/>
        <end position="93"/>
    </location>
</feature>
<feature type="compositionally biased region" description="Basic and acidic residues" evidence="9">
    <location>
        <begin position="669"/>
        <end position="678"/>
    </location>
</feature>
<dbReference type="SUPFAM" id="SSF46774">
    <property type="entry name" value="ARID-like"/>
    <property type="match status" value="1"/>
</dbReference>
<dbReference type="InterPro" id="IPR036431">
    <property type="entry name" value="ARID_dom_sf"/>
</dbReference>
<dbReference type="GO" id="GO:0031848">
    <property type="term" value="P:protection from non-homologous end joining at telomere"/>
    <property type="evidence" value="ECO:0007669"/>
    <property type="project" value="TreeGrafter"/>
</dbReference>
<evidence type="ECO:0000259" key="10">
    <source>
        <dbReference type="PROSITE" id="PS50090"/>
    </source>
</evidence>
<evidence type="ECO:0000313" key="13">
    <source>
        <dbReference type="EMBL" id="KAI1859099.1"/>
    </source>
</evidence>
<evidence type="ECO:0000256" key="1">
    <source>
        <dbReference type="ARBA" id="ARBA00010467"/>
    </source>
</evidence>
<keyword evidence="7 8" id="KW-0539">Nucleus</keyword>
<reference evidence="13" key="1">
    <citation type="submission" date="2021-03" db="EMBL/GenBank/DDBJ databases">
        <title>Revisited historic fungal species revealed as producer of novel bioactive compounds through whole genome sequencing and comparative genomics.</title>
        <authorList>
            <person name="Vignolle G.A."/>
            <person name="Hochenegger N."/>
            <person name="Mach R.L."/>
            <person name="Mach-Aigner A.R."/>
            <person name="Javad Rahimi M."/>
            <person name="Salim K.A."/>
            <person name="Chan C.M."/>
            <person name="Lim L.B.L."/>
            <person name="Cai F."/>
            <person name="Druzhinina I.S."/>
            <person name="U'Ren J.M."/>
            <person name="Derntl C."/>
        </authorList>
    </citation>
    <scope>NUCLEOTIDE SEQUENCE</scope>
    <source>
        <strain evidence="13">TUCIM 5799</strain>
    </source>
</reference>
<keyword evidence="3 8" id="KW-0779">Telomere</keyword>
<dbReference type="GO" id="GO:0070187">
    <property type="term" value="C:shelterin complex"/>
    <property type="evidence" value="ECO:0007669"/>
    <property type="project" value="TreeGrafter"/>
</dbReference>
<feature type="compositionally biased region" description="Polar residues" evidence="9">
    <location>
        <begin position="657"/>
        <end position="667"/>
    </location>
</feature>
<evidence type="ECO:0000256" key="7">
    <source>
        <dbReference type="ARBA" id="ARBA00023242"/>
    </source>
</evidence>
<dbReference type="Gene3D" id="1.10.10.2170">
    <property type="match status" value="1"/>
</dbReference>
<proteinExistence type="inferred from homology"/>
<dbReference type="Pfam" id="PF11626">
    <property type="entry name" value="Rap1_C"/>
    <property type="match status" value="1"/>
</dbReference>
<dbReference type="GO" id="GO:0010833">
    <property type="term" value="P:telomere maintenance via telomere lengthening"/>
    <property type="evidence" value="ECO:0007669"/>
    <property type="project" value="UniProtKB-UniRule"/>
</dbReference>
<dbReference type="InterPro" id="IPR039595">
    <property type="entry name" value="TE2IP/Rap1"/>
</dbReference>
<dbReference type="InterPro" id="IPR015010">
    <property type="entry name" value="TERF2IP_Myb"/>
</dbReference>
<accession>A0A9P9WE06</accession>
<organism evidence="13 14">
    <name type="scientific">Neoarthrinium moseri</name>
    <dbReference type="NCBI Taxonomy" id="1658444"/>
    <lineage>
        <taxon>Eukaryota</taxon>
        <taxon>Fungi</taxon>
        <taxon>Dikarya</taxon>
        <taxon>Ascomycota</taxon>
        <taxon>Pezizomycotina</taxon>
        <taxon>Sordariomycetes</taxon>
        <taxon>Xylariomycetidae</taxon>
        <taxon>Amphisphaeriales</taxon>
        <taxon>Apiosporaceae</taxon>
        <taxon>Neoarthrinium</taxon>
    </lineage>
</organism>
<comment type="function">
    <text evidence="8">Involved in the regulation of telomere length, clustering and has a specific role in telomere position effect (TPE).</text>
</comment>
<keyword evidence="6" id="KW-0804">Transcription</keyword>
<dbReference type="InterPro" id="IPR001357">
    <property type="entry name" value="BRCT_dom"/>
</dbReference>
<feature type="compositionally biased region" description="Polar residues" evidence="9">
    <location>
        <begin position="386"/>
        <end position="404"/>
    </location>
</feature>
<feature type="compositionally biased region" description="Basic and acidic residues" evidence="9">
    <location>
        <begin position="561"/>
        <end position="583"/>
    </location>
</feature>
<dbReference type="InterPro" id="IPR001606">
    <property type="entry name" value="ARID_dom"/>
</dbReference>
<dbReference type="EMBL" id="JAFIMR010000035">
    <property type="protein sequence ID" value="KAI1859099.1"/>
    <property type="molecule type" value="Genomic_DNA"/>
</dbReference>
<evidence type="ECO:0000313" key="14">
    <source>
        <dbReference type="Proteomes" id="UP000829685"/>
    </source>
</evidence>
<protein>
    <recommendedName>
        <fullName evidence="8">DNA-binding protein RAP1</fullName>
    </recommendedName>
</protein>
<feature type="domain" description="ARID" evidence="12">
    <location>
        <begin position="418"/>
        <end position="511"/>
    </location>
</feature>
<keyword evidence="4" id="KW-0805">Transcription regulation</keyword>
<feature type="region of interest" description="Disordered" evidence="9">
    <location>
        <begin position="561"/>
        <end position="727"/>
    </location>
</feature>
<dbReference type="SUPFAM" id="SSF52113">
    <property type="entry name" value="BRCT domain"/>
    <property type="match status" value="1"/>
</dbReference>
<dbReference type="PANTHER" id="PTHR16466">
    <property type="entry name" value="TELOMERE REPEAT-BINDING FACTOR 2-INTERACTING PROTEIN 1"/>
    <property type="match status" value="1"/>
</dbReference>
<dbReference type="Gene3D" id="3.40.50.10190">
    <property type="entry name" value="BRCT domain"/>
    <property type="match status" value="1"/>
</dbReference>
<comment type="subunit">
    <text evidence="8">Homodimer.</text>
</comment>
<evidence type="ECO:0000256" key="5">
    <source>
        <dbReference type="ARBA" id="ARBA00023159"/>
    </source>
</evidence>
<feature type="region of interest" description="Disordered" evidence="9">
    <location>
        <begin position="741"/>
        <end position="779"/>
    </location>
</feature>
<dbReference type="PANTHER" id="PTHR16466:SF6">
    <property type="entry name" value="TELOMERIC REPEAT-BINDING FACTOR 2-INTERACTING PROTEIN 1"/>
    <property type="match status" value="1"/>
</dbReference>
<evidence type="ECO:0000259" key="12">
    <source>
        <dbReference type="PROSITE" id="PS51011"/>
    </source>
</evidence>
<evidence type="ECO:0000256" key="8">
    <source>
        <dbReference type="RuleBase" id="RU367107"/>
    </source>
</evidence>
<dbReference type="Pfam" id="PF08914">
    <property type="entry name" value="Myb_Rap1"/>
    <property type="match status" value="2"/>
</dbReference>
<keyword evidence="2 8" id="KW-0158">Chromosome</keyword>
<dbReference type="Gene3D" id="1.10.150.60">
    <property type="entry name" value="ARID DNA-binding domain"/>
    <property type="match status" value="1"/>
</dbReference>
<dbReference type="SUPFAM" id="SSF46689">
    <property type="entry name" value="Homeodomain-like"/>
    <property type="match status" value="2"/>
</dbReference>
<dbReference type="SMART" id="SM01014">
    <property type="entry name" value="ARID"/>
    <property type="match status" value="1"/>
</dbReference>
<dbReference type="InterPro" id="IPR036420">
    <property type="entry name" value="BRCT_dom_sf"/>
</dbReference>
<dbReference type="AlphaFoldDB" id="A0A9P9WE06"/>
<keyword evidence="5" id="KW-0010">Activator</keyword>
<dbReference type="PROSITE" id="PS51011">
    <property type="entry name" value="ARID"/>
    <property type="match status" value="1"/>
</dbReference>
<dbReference type="Gene3D" id="1.10.10.60">
    <property type="entry name" value="Homeodomain-like"/>
    <property type="match status" value="2"/>
</dbReference>
<dbReference type="InterPro" id="IPR009057">
    <property type="entry name" value="Homeodomain-like_sf"/>
</dbReference>
<comment type="caution">
    <text evidence="13">The sequence shown here is derived from an EMBL/GenBank/DDBJ whole genome shotgun (WGS) entry which is preliminary data.</text>
</comment>
<dbReference type="CDD" id="cd16100">
    <property type="entry name" value="ARID"/>
    <property type="match status" value="1"/>
</dbReference>
<dbReference type="Pfam" id="PF01388">
    <property type="entry name" value="ARID"/>
    <property type="match status" value="1"/>
</dbReference>
<dbReference type="Pfam" id="PF16589">
    <property type="entry name" value="BRCT_2"/>
    <property type="match status" value="1"/>
</dbReference>
<dbReference type="GO" id="GO:0042162">
    <property type="term" value="F:telomeric DNA binding"/>
    <property type="evidence" value="ECO:0007669"/>
    <property type="project" value="TreeGrafter"/>
</dbReference>
<comment type="similarity">
    <text evidence="1 8">Belongs to the RAP1 family.</text>
</comment>
<feature type="region of interest" description="Disordered" evidence="9">
    <location>
        <begin position="166"/>
        <end position="228"/>
    </location>
</feature>
<feature type="compositionally biased region" description="Acidic residues" evidence="9">
    <location>
        <begin position="696"/>
        <end position="709"/>
    </location>
</feature>